<dbReference type="GO" id="GO:0016874">
    <property type="term" value="F:ligase activity"/>
    <property type="evidence" value="ECO:0007669"/>
    <property type="project" value="UniProtKB-KW"/>
</dbReference>
<dbReference type="EMBL" id="JAOTIF010000005">
    <property type="protein sequence ID" value="MCU7549424.1"/>
    <property type="molecule type" value="Genomic_DNA"/>
</dbReference>
<keyword evidence="3" id="KW-0436">Ligase</keyword>
<sequence>MQNTLATKKSFYHNETFPLPGSLSELETFAEIQSQFGRQFEQYFPDKLAEKTVVILPSLTLDQQILYKISGHVFYEERLLCLLMLLRMPRTKVVYVTSTPIDATVVDYYLHLLQGITGNHARSRLVMLSCYDASAKSLTEKVLERPRLIRKIKEQIIDKNMSHLACFNVTPFERTLAVQLGIPIFGTDPELLSLGSKSNSRKLFKQCGLPVPEGYEDVKNRDEVIDALVQLKRKNHSLRKAVIKLNDGFSGEGNAIFEYGTIKDNPGMHQQIKAAMSGQLRLVASDLTEALFFEKFDAMGGVVEAFIEGTVKASPSVQYRITPIEIEVVSTHDQLLGGADGQIFLGAYFPASNEYNTTIAKATQSVAVALAEKGVLGRFSIDFISVKEGNTWKHYGIEINLRKGGTTHPLLMLQFLTDGEYNAETGAYYTASGNQRFYFSSDNLASEKYKGLTPPDLIDIAMFHSLMYDGTSQEGVIFHLMGALSQYGKLGVLCIGSTPEKAWEYYERVINVLNHECS</sequence>
<dbReference type="InterPro" id="IPR011761">
    <property type="entry name" value="ATP-grasp"/>
</dbReference>
<gene>
    <name evidence="3" type="ORF">OCK74_09880</name>
</gene>
<keyword evidence="4" id="KW-1185">Reference proteome</keyword>
<evidence type="ECO:0000313" key="3">
    <source>
        <dbReference type="EMBL" id="MCU7549424.1"/>
    </source>
</evidence>
<dbReference type="Gene3D" id="3.30.470.20">
    <property type="entry name" value="ATP-grasp fold, B domain"/>
    <property type="match status" value="1"/>
</dbReference>
<dbReference type="PANTHER" id="PTHR14465">
    <property type="entry name" value="IQ DOMAIN-CONTAINING PROTEIN H"/>
    <property type="match status" value="1"/>
</dbReference>
<dbReference type="SUPFAM" id="SSF56059">
    <property type="entry name" value="Glutathione synthetase ATP-binding domain-like"/>
    <property type="match status" value="1"/>
</dbReference>
<name>A0A9X2XUE9_9BACT</name>
<dbReference type="RefSeq" id="WP_279296864.1">
    <property type="nucleotide sequence ID" value="NZ_JAOTIF010000005.1"/>
</dbReference>
<evidence type="ECO:0000313" key="4">
    <source>
        <dbReference type="Proteomes" id="UP001155483"/>
    </source>
</evidence>
<dbReference type="Pfam" id="PF18105">
    <property type="entry name" value="PGM1_C"/>
    <property type="match status" value="1"/>
</dbReference>
<dbReference type="AlphaFoldDB" id="A0A9X2XUE9"/>
<proteinExistence type="predicted"/>
<comment type="caution">
    <text evidence="3">The sequence shown here is derived from an EMBL/GenBank/DDBJ whole genome shotgun (WGS) entry which is preliminary data.</text>
</comment>
<organism evidence="3 4">
    <name type="scientific">Paraflavisolibacter caeni</name>
    <dbReference type="NCBI Taxonomy" id="2982496"/>
    <lineage>
        <taxon>Bacteria</taxon>
        <taxon>Pseudomonadati</taxon>
        <taxon>Bacteroidota</taxon>
        <taxon>Chitinophagia</taxon>
        <taxon>Chitinophagales</taxon>
        <taxon>Chitinophagaceae</taxon>
        <taxon>Paraflavisolibacter</taxon>
    </lineage>
</organism>
<feature type="domain" description="ATP-grasp" evidence="2">
    <location>
        <begin position="201"/>
        <end position="431"/>
    </location>
</feature>
<dbReference type="InterPro" id="IPR041356">
    <property type="entry name" value="PGM1_C"/>
</dbReference>
<dbReference type="PROSITE" id="PS50975">
    <property type="entry name" value="ATP_GRASP"/>
    <property type="match status" value="1"/>
</dbReference>
<dbReference type="GO" id="GO:0005524">
    <property type="term" value="F:ATP binding"/>
    <property type="evidence" value="ECO:0007669"/>
    <property type="project" value="UniProtKB-UniRule"/>
</dbReference>
<reference evidence="3" key="2">
    <citation type="submission" date="2023-04" db="EMBL/GenBank/DDBJ databases">
        <title>Paracnuella aquatica gen. nov., sp. nov., a member of the family Chitinophagaceae isolated from a hot spring.</title>
        <authorList>
            <person name="Wang C."/>
        </authorList>
    </citation>
    <scope>NUCLEOTIDE SEQUENCE</scope>
    <source>
        <strain evidence="3">LB-8</strain>
    </source>
</reference>
<accession>A0A9X2XUE9</accession>
<dbReference type="PANTHER" id="PTHR14465:SF0">
    <property type="entry name" value="IQ DOMAIN-CONTAINING PROTEIN H"/>
    <property type="match status" value="1"/>
</dbReference>
<reference evidence="3" key="1">
    <citation type="submission" date="2022-09" db="EMBL/GenBank/DDBJ databases">
        <authorList>
            <person name="Yuan C."/>
            <person name="Ke Z."/>
        </authorList>
    </citation>
    <scope>NUCLEOTIDE SEQUENCE</scope>
    <source>
        <strain evidence="3">LB-8</strain>
    </source>
</reference>
<dbReference type="InterPro" id="IPR038752">
    <property type="entry name" value="IQCH"/>
</dbReference>
<keyword evidence="1" id="KW-0547">Nucleotide-binding</keyword>
<dbReference type="Proteomes" id="UP001155483">
    <property type="component" value="Unassembled WGS sequence"/>
</dbReference>
<protein>
    <submittedName>
        <fullName evidence="3">Peptide ligase PGM1-related protein</fullName>
    </submittedName>
</protein>
<keyword evidence="1" id="KW-0067">ATP-binding</keyword>
<dbReference type="GO" id="GO:0046872">
    <property type="term" value="F:metal ion binding"/>
    <property type="evidence" value="ECO:0007669"/>
    <property type="project" value="InterPro"/>
</dbReference>
<dbReference type="InterPro" id="IPR056855">
    <property type="entry name" value="ATP-grasp_IQCH"/>
</dbReference>
<dbReference type="Pfam" id="PF24923">
    <property type="entry name" value="ATP-grasp_IQCH"/>
    <property type="match status" value="2"/>
</dbReference>
<evidence type="ECO:0000259" key="2">
    <source>
        <dbReference type="PROSITE" id="PS50975"/>
    </source>
</evidence>
<evidence type="ECO:0000256" key="1">
    <source>
        <dbReference type="PROSITE-ProRule" id="PRU00409"/>
    </source>
</evidence>